<dbReference type="GO" id="GO:0030643">
    <property type="term" value="P:intracellular phosphate ion homeostasis"/>
    <property type="evidence" value="ECO:0007669"/>
    <property type="project" value="InterPro"/>
</dbReference>
<dbReference type="PANTHER" id="PTHR42930:SF3">
    <property type="entry name" value="PHOSPHATE-SPECIFIC TRANSPORT SYSTEM ACCESSORY PROTEIN PHOU"/>
    <property type="match status" value="1"/>
</dbReference>
<dbReference type="PANTHER" id="PTHR42930">
    <property type="entry name" value="PHOSPHATE-SPECIFIC TRANSPORT SYSTEM ACCESSORY PROTEIN PHOU"/>
    <property type="match status" value="1"/>
</dbReference>
<evidence type="ECO:0000256" key="5">
    <source>
        <dbReference type="ARBA" id="ARBA00022490"/>
    </source>
</evidence>
<evidence type="ECO:0000256" key="4">
    <source>
        <dbReference type="ARBA" id="ARBA00022448"/>
    </source>
</evidence>
<dbReference type="InterPro" id="IPR028366">
    <property type="entry name" value="PhoU"/>
</dbReference>
<evidence type="ECO:0000256" key="3">
    <source>
        <dbReference type="ARBA" id="ARBA00011738"/>
    </source>
</evidence>
<comment type="similarity">
    <text evidence="2 7">Belongs to the PhoU family.</text>
</comment>
<evidence type="ECO:0000259" key="8">
    <source>
        <dbReference type="Pfam" id="PF01895"/>
    </source>
</evidence>
<comment type="subunit">
    <text evidence="3 7">Homodimer.</text>
</comment>
<reference evidence="9 10" key="1">
    <citation type="submission" date="2013-08" db="EMBL/GenBank/DDBJ databases">
        <authorList>
            <consortium name="DOE Joint Genome Institute"/>
            <person name="Eisen J."/>
            <person name="Huntemann M."/>
            <person name="Han J."/>
            <person name="Chen A."/>
            <person name="Kyrpides N."/>
            <person name="Mavromatis K."/>
            <person name="Markowitz V."/>
            <person name="Palaniappan K."/>
            <person name="Ivanova N."/>
            <person name="Schaumberg A."/>
            <person name="Pati A."/>
            <person name="Liolios K."/>
            <person name="Nordberg H.P."/>
            <person name="Cantor M.N."/>
            <person name="Hua S.X."/>
            <person name="Woyke T."/>
        </authorList>
    </citation>
    <scope>NUCLEOTIDE SEQUENCE [LARGE SCALE GENOMIC DNA]</scope>
    <source>
        <strain evidence="9 10">DSM 2278</strain>
    </source>
</reference>
<sequence length="216" mass="24616">MPRDQFQQNLNTLKEFVIEMGKLSHNAIVDSVQVLKTQDAELAEKIFQGDEEIDKYELKIEKCTTQLIARQNPTAGDMRLVISCFKIAIDLERMSDLAVDISNVAKCMEKEDSEALNNIARMANLCDEMLQQTIKAFETLDEELAKDTASKDDEVDRLFYGTQNLLIDMMIEDKAIISNASHLLLVLRYLERMGDHACNICESIVYMTEGKRVNLN</sequence>
<evidence type="ECO:0000256" key="1">
    <source>
        <dbReference type="ARBA" id="ARBA00004496"/>
    </source>
</evidence>
<comment type="caution">
    <text evidence="9">The sequence shown here is derived from an EMBL/GenBank/DDBJ whole genome shotgun (WGS) entry which is preliminary data.</text>
</comment>
<organism evidence="9 10">
    <name type="scientific">Methanolobus tindarius DSM 2278</name>
    <dbReference type="NCBI Taxonomy" id="1090322"/>
    <lineage>
        <taxon>Archaea</taxon>
        <taxon>Methanobacteriati</taxon>
        <taxon>Methanobacteriota</taxon>
        <taxon>Stenosarchaea group</taxon>
        <taxon>Methanomicrobia</taxon>
        <taxon>Methanosarcinales</taxon>
        <taxon>Methanosarcinaceae</taxon>
        <taxon>Methanolobus</taxon>
    </lineage>
</organism>
<dbReference type="FunFam" id="1.20.58.220:FF:000004">
    <property type="entry name" value="Phosphate-specific transport system accessory protein PhoU"/>
    <property type="match status" value="1"/>
</dbReference>
<evidence type="ECO:0000256" key="6">
    <source>
        <dbReference type="ARBA" id="ARBA00022592"/>
    </source>
</evidence>
<gene>
    <name evidence="9" type="ORF">MettiDRAFT_1786</name>
</gene>
<feature type="domain" description="PhoU" evidence="8">
    <location>
        <begin position="18"/>
        <end position="103"/>
    </location>
</feature>
<dbReference type="AlphaFoldDB" id="W9DRV2"/>
<dbReference type="Proteomes" id="UP000019483">
    <property type="component" value="Unassembled WGS sequence"/>
</dbReference>
<dbReference type="OrthoDB" id="7738at2157"/>
<dbReference type="SUPFAM" id="SSF109755">
    <property type="entry name" value="PhoU-like"/>
    <property type="match status" value="1"/>
</dbReference>
<dbReference type="Gene3D" id="1.20.58.220">
    <property type="entry name" value="Phosphate transport system protein phou homolog 2, domain 2"/>
    <property type="match status" value="1"/>
</dbReference>
<dbReference type="NCBIfam" id="TIGR02135">
    <property type="entry name" value="phoU_full"/>
    <property type="match status" value="1"/>
</dbReference>
<keyword evidence="10" id="KW-1185">Reference proteome</keyword>
<feature type="domain" description="PhoU" evidence="8">
    <location>
        <begin position="119"/>
        <end position="204"/>
    </location>
</feature>
<comment type="subcellular location">
    <subcellularLocation>
        <location evidence="1 7">Cytoplasm</location>
    </subcellularLocation>
</comment>
<evidence type="ECO:0000313" key="10">
    <source>
        <dbReference type="Proteomes" id="UP000019483"/>
    </source>
</evidence>
<dbReference type="STRING" id="1090322.MettiDRAFT_1786"/>
<comment type="function">
    <text evidence="7">Plays a role in the regulation of phosphate uptake.</text>
</comment>
<keyword evidence="6 7" id="KW-0592">Phosphate transport</keyword>
<dbReference type="EMBL" id="AZAJ01000001">
    <property type="protein sequence ID" value="ETA68325.1"/>
    <property type="molecule type" value="Genomic_DNA"/>
</dbReference>
<protein>
    <recommendedName>
        <fullName evidence="7">Phosphate-specific transport system accessory protein PhoU</fullName>
    </recommendedName>
</protein>
<dbReference type="GO" id="GO:0006817">
    <property type="term" value="P:phosphate ion transport"/>
    <property type="evidence" value="ECO:0007669"/>
    <property type="project" value="UniProtKB-KW"/>
</dbReference>
<evidence type="ECO:0000313" key="9">
    <source>
        <dbReference type="EMBL" id="ETA68325.1"/>
    </source>
</evidence>
<dbReference type="GO" id="GO:0045936">
    <property type="term" value="P:negative regulation of phosphate metabolic process"/>
    <property type="evidence" value="ECO:0007669"/>
    <property type="project" value="InterPro"/>
</dbReference>
<proteinExistence type="inferred from homology"/>
<dbReference type="RefSeq" id="WP_023845460.1">
    <property type="nucleotide sequence ID" value="NZ_AZAJ01000001.1"/>
</dbReference>
<dbReference type="GO" id="GO:0005737">
    <property type="term" value="C:cytoplasm"/>
    <property type="evidence" value="ECO:0007669"/>
    <property type="project" value="UniProtKB-SubCell"/>
</dbReference>
<evidence type="ECO:0000256" key="2">
    <source>
        <dbReference type="ARBA" id="ARBA00008107"/>
    </source>
</evidence>
<dbReference type="PIRSF" id="PIRSF003107">
    <property type="entry name" value="PhoU"/>
    <property type="match status" value="1"/>
</dbReference>
<accession>W9DRV2</accession>
<keyword evidence="5 7" id="KW-0963">Cytoplasm</keyword>
<evidence type="ECO:0000256" key="7">
    <source>
        <dbReference type="PIRNR" id="PIRNR003107"/>
    </source>
</evidence>
<dbReference type="InterPro" id="IPR026022">
    <property type="entry name" value="PhoU_dom"/>
</dbReference>
<dbReference type="Pfam" id="PF01895">
    <property type="entry name" value="PhoU"/>
    <property type="match status" value="2"/>
</dbReference>
<dbReference type="InterPro" id="IPR038078">
    <property type="entry name" value="PhoU-like_sf"/>
</dbReference>
<name>W9DRV2_METTI</name>
<keyword evidence="4 7" id="KW-0813">Transport</keyword>